<keyword evidence="15 16" id="KW-0961">Cell wall biogenesis/degradation</keyword>
<dbReference type="GO" id="GO:0008360">
    <property type="term" value="P:regulation of cell shape"/>
    <property type="evidence" value="ECO:0007669"/>
    <property type="project" value="UniProtKB-KW"/>
</dbReference>
<keyword evidence="13 16" id="KW-0717">Septation</keyword>
<dbReference type="InterPro" id="IPR012338">
    <property type="entry name" value="Beta-lactam/transpept-like"/>
</dbReference>
<keyword evidence="6 16" id="KW-0645">Protease</keyword>
<feature type="domain" description="Penicillin-binding protein transpeptidase" evidence="17">
    <location>
        <begin position="251"/>
        <end position="548"/>
    </location>
</feature>
<evidence type="ECO:0000256" key="5">
    <source>
        <dbReference type="ARBA" id="ARBA00022645"/>
    </source>
</evidence>
<dbReference type="GO" id="GO:0008955">
    <property type="term" value="F:peptidoglycan glycosyltransferase activity"/>
    <property type="evidence" value="ECO:0007669"/>
    <property type="project" value="InterPro"/>
</dbReference>
<dbReference type="GO" id="GO:0071555">
    <property type="term" value="P:cell wall organization"/>
    <property type="evidence" value="ECO:0007669"/>
    <property type="project" value="UniProtKB-KW"/>
</dbReference>
<evidence type="ECO:0000256" key="13">
    <source>
        <dbReference type="ARBA" id="ARBA00023210"/>
    </source>
</evidence>
<dbReference type="GO" id="GO:0009002">
    <property type="term" value="F:serine-type D-Ala-D-Ala carboxypeptidase activity"/>
    <property type="evidence" value="ECO:0007669"/>
    <property type="project" value="UniProtKB-UniRule"/>
</dbReference>
<evidence type="ECO:0000313" key="19">
    <source>
        <dbReference type="EMBL" id="CAA0114339.1"/>
    </source>
</evidence>
<dbReference type="InterPro" id="IPR036138">
    <property type="entry name" value="PBP_dimer_sf"/>
</dbReference>
<evidence type="ECO:0000256" key="11">
    <source>
        <dbReference type="ARBA" id="ARBA00022989"/>
    </source>
</evidence>
<feature type="active site" description="Acyl-ester intermediate" evidence="16">
    <location>
        <position position="298"/>
    </location>
</feature>
<dbReference type="Gene3D" id="3.40.710.10">
    <property type="entry name" value="DD-peptidase/beta-lactamase superfamily"/>
    <property type="match status" value="1"/>
</dbReference>
<comment type="similarity">
    <text evidence="16">Belongs to the transpeptidase family. FtsI subfamily.</text>
</comment>
<dbReference type="Pfam" id="PF00905">
    <property type="entry name" value="Transpeptidase"/>
    <property type="match status" value="1"/>
</dbReference>
<dbReference type="SUPFAM" id="SSF56601">
    <property type="entry name" value="beta-lactamase/transpeptidase-like"/>
    <property type="match status" value="1"/>
</dbReference>
<evidence type="ECO:0000256" key="4">
    <source>
        <dbReference type="ARBA" id="ARBA00022618"/>
    </source>
</evidence>
<comment type="pathway">
    <text evidence="16">Cell wall biogenesis; peptidoglycan biosynthesis.</text>
</comment>
<evidence type="ECO:0000256" key="10">
    <source>
        <dbReference type="ARBA" id="ARBA00022984"/>
    </source>
</evidence>
<evidence type="ECO:0000259" key="17">
    <source>
        <dbReference type="Pfam" id="PF00905"/>
    </source>
</evidence>
<evidence type="ECO:0000259" key="18">
    <source>
        <dbReference type="Pfam" id="PF03717"/>
    </source>
</evidence>
<name>A0A5S9Q954_9GAMM</name>
<dbReference type="InterPro" id="IPR050515">
    <property type="entry name" value="Beta-lactam/transpept"/>
</dbReference>
<evidence type="ECO:0000256" key="14">
    <source>
        <dbReference type="ARBA" id="ARBA00023306"/>
    </source>
</evidence>
<comment type="function">
    <text evidence="16">Catalyzes cross-linking of the peptidoglycan cell wall at the division septum.</text>
</comment>
<dbReference type="SUPFAM" id="SSF56519">
    <property type="entry name" value="Penicillin binding protein dimerisation domain"/>
    <property type="match status" value="1"/>
</dbReference>
<dbReference type="GO" id="GO:0008658">
    <property type="term" value="F:penicillin binding"/>
    <property type="evidence" value="ECO:0007669"/>
    <property type="project" value="InterPro"/>
</dbReference>
<dbReference type="GO" id="GO:0006508">
    <property type="term" value="P:proteolysis"/>
    <property type="evidence" value="ECO:0007669"/>
    <property type="project" value="UniProtKB-KW"/>
</dbReference>
<keyword evidence="9 16" id="KW-0133">Cell shape</keyword>
<dbReference type="InterPro" id="IPR001460">
    <property type="entry name" value="PCN-bd_Tpept"/>
</dbReference>
<comment type="catalytic activity">
    <reaction evidence="16">
        <text>Preferential cleavage: (Ac)2-L-Lys-D-Ala-|-D-Ala. Also transpeptidation of peptidyl-alanyl moieties that are N-acyl substituents of D-alanine.</text>
        <dbReference type="EC" id="3.4.16.4"/>
    </reaction>
</comment>
<dbReference type="Gene3D" id="3.30.450.330">
    <property type="match status" value="1"/>
</dbReference>
<keyword evidence="7 16" id="KW-0812">Transmembrane</keyword>
<protein>
    <recommendedName>
        <fullName evidence="16">Peptidoglycan D,D-transpeptidase FtsI</fullName>
        <ecNumber evidence="16">3.4.16.4</ecNumber>
    </recommendedName>
    <alternativeName>
        <fullName evidence="16">Penicillin-binding protein 3</fullName>
        <shortName evidence="16">PBP-3</shortName>
    </alternativeName>
</protein>
<evidence type="ECO:0000256" key="1">
    <source>
        <dbReference type="ARBA" id="ARBA00004370"/>
    </source>
</evidence>
<evidence type="ECO:0000256" key="16">
    <source>
        <dbReference type="HAMAP-Rule" id="MF_02080"/>
    </source>
</evidence>
<sequence length="575" mass="62695">MMASFKRWLSAEWRFVLVAVGLLLLVMSLVGRMLILQVLDITHGVDFLKRQGDSRTVRVEKIPGPRGMLTDRNGVPLAISTPVVDIIADPAHLVFTEDELQQLAFLLEMPAADIQNKLERYQAKRYMLIKREVSPIIADAVAELRIKGISGEEKYRRFYPGGEVTSHLVGYVDRKGRGQEGFENTYNTALQGDDGKRVLLKDLHDRTIKVLRQPKDPEPGDDIALSVDMRLQYLAYRELKTAVAKHRADAGSVVVLDIHTGEVLAMVNQPAFNPNDRNRMNIASVRNRAVTDVFEPGSTVKPLAVLAALEAGKFAPDSEIDTNPGYVRVGSKTLLDPVNYGLIDVTKVITKSSQVGMTKIALALEPEVVPNMLRRLGFAQPIDSGIPGESTGYFPYRERWRKIEQASLSFGHGVSVTAAQLARAYATVAARGEIRPVSFVKLSEPSKGEQVVAPALADQVIEMAKTVVGPTGTARKAASDLYSAAGKTGTTHKVGAKGYEAGKYISIFAGFAPADNPQIAVVVVVDDPKGREYYGGEVAAPVFSAIIEDSLRLLNVAPDMLLPKPAESRLVSRGM</sequence>
<evidence type="ECO:0000256" key="2">
    <source>
        <dbReference type="ARBA" id="ARBA00022475"/>
    </source>
</evidence>
<keyword evidence="8 16" id="KW-0378">Hydrolase</keyword>
<evidence type="ECO:0000256" key="7">
    <source>
        <dbReference type="ARBA" id="ARBA00022692"/>
    </source>
</evidence>
<keyword evidence="3 16" id="KW-0997">Cell inner membrane</keyword>
<keyword evidence="11 16" id="KW-1133">Transmembrane helix</keyword>
<evidence type="ECO:0000256" key="3">
    <source>
        <dbReference type="ARBA" id="ARBA00022519"/>
    </source>
</evidence>
<dbReference type="GO" id="GO:0009252">
    <property type="term" value="P:peptidoglycan biosynthetic process"/>
    <property type="evidence" value="ECO:0007669"/>
    <property type="project" value="UniProtKB-UniRule"/>
</dbReference>
<organism evidence="19 20">
    <name type="scientific">BD1-7 clade bacterium</name>
    <dbReference type="NCBI Taxonomy" id="2029982"/>
    <lineage>
        <taxon>Bacteria</taxon>
        <taxon>Pseudomonadati</taxon>
        <taxon>Pseudomonadota</taxon>
        <taxon>Gammaproteobacteria</taxon>
        <taxon>Cellvibrionales</taxon>
        <taxon>Spongiibacteraceae</taxon>
        <taxon>BD1-7 clade</taxon>
    </lineage>
</organism>
<dbReference type="EMBL" id="CACSII010000017">
    <property type="protein sequence ID" value="CAA0114339.1"/>
    <property type="molecule type" value="Genomic_DNA"/>
</dbReference>
<keyword evidence="10 16" id="KW-0573">Peptidoglycan synthesis</keyword>
<dbReference type="EC" id="3.4.16.4" evidence="16"/>
<keyword evidence="12 16" id="KW-0472">Membrane</keyword>
<proteinExistence type="inferred from homology"/>
<dbReference type="Gene3D" id="3.90.1310.10">
    <property type="entry name" value="Penicillin-binding protein 2a (Domain 2)"/>
    <property type="match status" value="1"/>
</dbReference>
<gene>
    <name evidence="16 19" type="primary">ftsI</name>
    <name evidence="19" type="ORF">DPBNPPHM_01825</name>
</gene>
<dbReference type="HAMAP" id="MF_02080">
    <property type="entry name" value="FtsI_transpept"/>
    <property type="match status" value="1"/>
</dbReference>
<dbReference type="GO" id="GO:0000917">
    <property type="term" value="P:division septum assembly"/>
    <property type="evidence" value="ECO:0007669"/>
    <property type="project" value="UniProtKB-KW"/>
</dbReference>
<dbReference type="Proteomes" id="UP000434580">
    <property type="component" value="Unassembled WGS sequence"/>
</dbReference>
<keyword evidence="5 16" id="KW-0121">Carboxypeptidase</keyword>
<reference evidence="19 20" key="1">
    <citation type="submission" date="2019-11" db="EMBL/GenBank/DDBJ databases">
        <authorList>
            <person name="Holert J."/>
        </authorList>
    </citation>
    <scope>NUCLEOTIDE SEQUENCE [LARGE SCALE GENOMIC DNA]</scope>
    <source>
        <strain evidence="19">BC5_2</strain>
    </source>
</reference>
<evidence type="ECO:0000256" key="6">
    <source>
        <dbReference type="ARBA" id="ARBA00022670"/>
    </source>
</evidence>
<keyword evidence="4 16" id="KW-0132">Cell division</keyword>
<evidence type="ECO:0000256" key="12">
    <source>
        <dbReference type="ARBA" id="ARBA00023136"/>
    </source>
</evidence>
<evidence type="ECO:0000256" key="8">
    <source>
        <dbReference type="ARBA" id="ARBA00022801"/>
    </source>
</evidence>
<dbReference type="OrthoDB" id="9789078at2"/>
<dbReference type="GO" id="GO:0043093">
    <property type="term" value="P:FtsZ-dependent cytokinesis"/>
    <property type="evidence" value="ECO:0007669"/>
    <property type="project" value="UniProtKB-UniRule"/>
</dbReference>
<dbReference type="InterPro" id="IPR005311">
    <property type="entry name" value="PBP_dimer"/>
</dbReference>
<accession>A0A5S9Q954</accession>
<evidence type="ECO:0000313" key="20">
    <source>
        <dbReference type="Proteomes" id="UP000434580"/>
    </source>
</evidence>
<evidence type="ECO:0000256" key="9">
    <source>
        <dbReference type="ARBA" id="ARBA00022960"/>
    </source>
</evidence>
<keyword evidence="2 16" id="KW-1003">Cell membrane</keyword>
<dbReference type="PANTHER" id="PTHR30627:SF1">
    <property type="entry name" value="PEPTIDOGLYCAN D,D-TRANSPEPTIDASE FTSI"/>
    <property type="match status" value="1"/>
</dbReference>
<dbReference type="GO" id="GO:0005886">
    <property type="term" value="C:plasma membrane"/>
    <property type="evidence" value="ECO:0007669"/>
    <property type="project" value="UniProtKB-UniRule"/>
</dbReference>
<feature type="domain" description="Penicillin-binding protein dimerisation" evidence="18">
    <location>
        <begin position="61"/>
        <end position="210"/>
    </location>
</feature>
<dbReference type="PANTHER" id="PTHR30627">
    <property type="entry name" value="PEPTIDOGLYCAN D,D-TRANSPEPTIDASE"/>
    <property type="match status" value="1"/>
</dbReference>
<dbReference type="UniPathway" id="UPA00219"/>
<dbReference type="InterPro" id="IPR037532">
    <property type="entry name" value="FtsI_transpept"/>
</dbReference>
<evidence type="ECO:0000256" key="15">
    <source>
        <dbReference type="ARBA" id="ARBA00023316"/>
    </source>
</evidence>
<keyword evidence="14 16" id="KW-0131">Cell cycle</keyword>
<dbReference type="Pfam" id="PF03717">
    <property type="entry name" value="PBP_dimer"/>
    <property type="match status" value="1"/>
</dbReference>
<comment type="subcellular location">
    <subcellularLocation>
        <location evidence="1">Membrane</location>
    </subcellularLocation>
</comment>
<dbReference type="AlphaFoldDB" id="A0A5S9Q954"/>